<name>A0ACD5XXQ1_AVESA</name>
<organism evidence="1 2">
    <name type="scientific">Avena sativa</name>
    <name type="common">Oat</name>
    <dbReference type="NCBI Taxonomy" id="4498"/>
    <lineage>
        <taxon>Eukaryota</taxon>
        <taxon>Viridiplantae</taxon>
        <taxon>Streptophyta</taxon>
        <taxon>Embryophyta</taxon>
        <taxon>Tracheophyta</taxon>
        <taxon>Spermatophyta</taxon>
        <taxon>Magnoliopsida</taxon>
        <taxon>Liliopsida</taxon>
        <taxon>Poales</taxon>
        <taxon>Poaceae</taxon>
        <taxon>BOP clade</taxon>
        <taxon>Pooideae</taxon>
        <taxon>Poodae</taxon>
        <taxon>Poeae</taxon>
        <taxon>Poeae Chloroplast Group 1 (Aveneae type)</taxon>
        <taxon>Aveninae</taxon>
        <taxon>Avena</taxon>
    </lineage>
</organism>
<dbReference type="Proteomes" id="UP001732700">
    <property type="component" value="Chromosome 5C"/>
</dbReference>
<accession>A0ACD5XXQ1</accession>
<dbReference type="EnsemblPlants" id="AVESA.00010b.r2.5CG0868260.1">
    <property type="protein sequence ID" value="AVESA.00010b.r2.5CG0868260.1.CDS"/>
    <property type="gene ID" value="AVESA.00010b.r2.5CG0868260"/>
</dbReference>
<sequence length="330" mass="35792">MAPPPPPPTLLLPRRLLVAGGAKPRSFFNYSLLSVGRGCRRLSSPPSRNGGRSSSGRRFSSNAEQSTGSRRRWWFDGDGEEFGFEFEEEEGSSFGGSASWNRAFEEPWFAKVWRAYGYVLPVLLVSILAATGPRAFLMAMAIPLAQSALSLAVRAFSGTFGRRRRDYYSDYRSSGWEESEPEDGEDGSSYSTDSRYQQQPRAKDDKPQDSVPTATVSATTSSSSNSGSKSGSTGFGGWDELDAGDGQYVRSSRQRRAGASPAADAANTATGGGAARSVGRKRPGPEPTAARRRRPRSRAAAAARYRQSPLLMHLLVALFPFLGSCFRVML</sequence>
<reference evidence="1" key="1">
    <citation type="submission" date="2021-05" db="EMBL/GenBank/DDBJ databases">
        <authorList>
            <person name="Scholz U."/>
            <person name="Mascher M."/>
            <person name="Fiebig A."/>
        </authorList>
    </citation>
    <scope>NUCLEOTIDE SEQUENCE [LARGE SCALE GENOMIC DNA]</scope>
</reference>
<proteinExistence type="predicted"/>
<evidence type="ECO:0000313" key="2">
    <source>
        <dbReference type="Proteomes" id="UP001732700"/>
    </source>
</evidence>
<protein>
    <submittedName>
        <fullName evidence="1">Uncharacterized protein</fullName>
    </submittedName>
</protein>
<evidence type="ECO:0000313" key="1">
    <source>
        <dbReference type="EnsemblPlants" id="AVESA.00010b.r2.5CG0868260.1.CDS"/>
    </source>
</evidence>
<reference evidence="1" key="2">
    <citation type="submission" date="2025-09" db="UniProtKB">
        <authorList>
            <consortium name="EnsemblPlants"/>
        </authorList>
    </citation>
    <scope>IDENTIFICATION</scope>
</reference>
<keyword evidence="2" id="KW-1185">Reference proteome</keyword>